<evidence type="ECO:0000313" key="2">
    <source>
        <dbReference type="Proteomes" id="UP001165366"/>
    </source>
</evidence>
<gene>
    <name evidence="1" type="ORF">L6773_06635</name>
</gene>
<dbReference type="RefSeq" id="WP_237853079.1">
    <property type="nucleotide sequence ID" value="NZ_JAKLWS010000006.1"/>
</dbReference>
<name>A0ABS9KBK2_9BACT</name>
<proteinExistence type="predicted"/>
<accession>A0ABS9KBK2</accession>
<reference evidence="1" key="1">
    <citation type="submission" date="2022-01" db="EMBL/GenBank/DDBJ databases">
        <authorList>
            <person name="Wang Y."/>
        </authorList>
    </citation>
    <scope>NUCLEOTIDE SEQUENCE</scope>
    <source>
        <strain evidence="1">WB101</strain>
    </source>
</reference>
<keyword evidence="2" id="KW-1185">Reference proteome</keyword>
<dbReference type="EMBL" id="JAKLWS010000006">
    <property type="protein sequence ID" value="MCG2588236.1"/>
    <property type="molecule type" value="Genomic_DNA"/>
</dbReference>
<organism evidence="1 2">
    <name type="scientific">Rhodohalobacter sulfatireducens</name>
    <dbReference type="NCBI Taxonomy" id="2911366"/>
    <lineage>
        <taxon>Bacteria</taxon>
        <taxon>Pseudomonadati</taxon>
        <taxon>Balneolota</taxon>
        <taxon>Balneolia</taxon>
        <taxon>Balneolales</taxon>
        <taxon>Balneolaceae</taxon>
        <taxon>Rhodohalobacter</taxon>
    </lineage>
</organism>
<reference evidence="1" key="2">
    <citation type="submission" date="2024-05" db="EMBL/GenBank/DDBJ databases">
        <title>Rhodohalobacter halophilus gen. nov., sp. nov., a moderately halophilic member of the family Balneolaceae.</title>
        <authorList>
            <person name="Xia J."/>
        </authorList>
    </citation>
    <scope>NUCLEOTIDE SEQUENCE</scope>
    <source>
        <strain evidence="1">WB101</strain>
    </source>
</reference>
<protein>
    <submittedName>
        <fullName evidence="1">Uncharacterized protein</fullName>
    </submittedName>
</protein>
<comment type="caution">
    <text evidence="1">The sequence shown here is derived from an EMBL/GenBank/DDBJ whole genome shotgun (WGS) entry which is preliminary data.</text>
</comment>
<evidence type="ECO:0000313" key="1">
    <source>
        <dbReference type="EMBL" id="MCG2588236.1"/>
    </source>
</evidence>
<dbReference type="Proteomes" id="UP001165366">
    <property type="component" value="Unassembled WGS sequence"/>
</dbReference>
<sequence>MKKDREKEQRLNEEDIKVIRLKTMDLKDDYESMIGYLEDIFKDQARELGIDLGK</sequence>